<dbReference type="EMBL" id="JAMD01000004">
    <property type="protein sequence ID" value="KEJ96309.1"/>
    <property type="molecule type" value="Genomic_DNA"/>
</dbReference>
<organism evidence="1 2">
    <name type="scientific">Pseudosulfitobacter pseudonitzschiae</name>
    <dbReference type="NCBI Taxonomy" id="1402135"/>
    <lineage>
        <taxon>Bacteria</taxon>
        <taxon>Pseudomonadati</taxon>
        <taxon>Pseudomonadota</taxon>
        <taxon>Alphaproteobacteria</taxon>
        <taxon>Rhodobacterales</taxon>
        <taxon>Roseobacteraceae</taxon>
        <taxon>Pseudosulfitobacter</taxon>
    </lineage>
</organism>
<dbReference type="PIRSF" id="PIRSF032131">
    <property type="entry name" value="UCP032131"/>
    <property type="match status" value="1"/>
</dbReference>
<dbReference type="Proteomes" id="UP000027746">
    <property type="component" value="Unassembled WGS sequence"/>
</dbReference>
<comment type="caution">
    <text evidence="1">The sequence shown here is derived from an EMBL/GenBank/DDBJ whole genome shotgun (WGS) entry which is preliminary data.</text>
</comment>
<keyword evidence="2" id="KW-1185">Reference proteome</keyword>
<dbReference type="InterPro" id="IPR009562">
    <property type="entry name" value="DUF1178"/>
</dbReference>
<evidence type="ECO:0000313" key="1">
    <source>
        <dbReference type="EMBL" id="KEJ96309.1"/>
    </source>
</evidence>
<sequence>MIRYALKCDRGHAFESWFKSAEAFDVLRRAGHLNCTECGSAEVDKAVMAPRVSQARDAAETAKADAARDARAAEVKAALAQMRKHVEANSTYVGGNFAKEARAMHLGDAPERAIHGEAKPDEAKALIEDGVPVMPLPFMPKSKVN</sequence>
<accession>A0A073J2U4</accession>
<protein>
    <recommendedName>
        <fullName evidence="3">DUF1178 family protein</fullName>
    </recommendedName>
</protein>
<dbReference type="GeneID" id="68870870"/>
<dbReference type="OrthoDB" id="9799894at2"/>
<proteinExistence type="predicted"/>
<dbReference type="RefSeq" id="WP_037925541.1">
    <property type="nucleotide sequence ID" value="NZ_CP054599.1"/>
</dbReference>
<evidence type="ECO:0000313" key="2">
    <source>
        <dbReference type="Proteomes" id="UP000027746"/>
    </source>
</evidence>
<evidence type="ECO:0008006" key="3">
    <source>
        <dbReference type="Google" id="ProtNLM"/>
    </source>
</evidence>
<dbReference type="AlphaFoldDB" id="A0A073J2U4"/>
<dbReference type="Pfam" id="PF06676">
    <property type="entry name" value="DUF1178"/>
    <property type="match status" value="1"/>
</dbReference>
<name>A0A073J2U4_9RHOB</name>
<gene>
    <name evidence="1" type="ORF">SUH3_18785</name>
</gene>
<reference evidence="1 2" key="1">
    <citation type="submission" date="2014-01" db="EMBL/GenBank/DDBJ databases">
        <title>Sulfitobacter sp. H3 (MCCC 1A00686) Genome Sequencing.</title>
        <authorList>
            <person name="Lai Q."/>
            <person name="Hong Z."/>
        </authorList>
    </citation>
    <scope>NUCLEOTIDE SEQUENCE [LARGE SCALE GENOMIC DNA]</scope>
    <source>
        <strain evidence="1 2">H3</strain>
    </source>
</reference>